<comment type="cofactor">
    <cofactor evidence="7">
        <name>Mg(2+)</name>
        <dbReference type="ChEBI" id="CHEBI:18420"/>
    </cofactor>
</comment>
<keyword evidence="7" id="KW-0479">Metal-binding</keyword>
<dbReference type="Gene3D" id="2.170.190.11">
    <property type="entry name" value="Molybdopterin biosynthesis moea protein, domain 3"/>
    <property type="match status" value="1"/>
</dbReference>
<comment type="catalytic activity">
    <reaction evidence="6">
        <text>adenylyl-molybdopterin + molybdate = Mo-molybdopterin + AMP + H(+)</text>
        <dbReference type="Rhea" id="RHEA:35047"/>
        <dbReference type="ChEBI" id="CHEBI:15378"/>
        <dbReference type="ChEBI" id="CHEBI:36264"/>
        <dbReference type="ChEBI" id="CHEBI:62727"/>
        <dbReference type="ChEBI" id="CHEBI:71302"/>
        <dbReference type="ChEBI" id="CHEBI:456215"/>
        <dbReference type="EC" id="2.10.1.1"/>
    </reaction>
</comment>
<comment type="caution">
    <text evidence="9">The sequence shown here is derived from an EMBL/GenBank/DDBJ whole genome shotgun (WGS) entry which is preliminary data.</text>
</comment>
<dbReference type="Gene3D" id="2.40.340.10">
    <property type="entry name" value="MoeA, C-terminal, domain IV"/>
    <property type="match status" value="1"/>
</dbReference>
<dbReference type="Pfam" id="PF00994">
    <property type="entry name" value="MoCF_biosynth"/>
    <property type="match status" value="1"/>
</dbReference>
<evidence type="ECO:0000256" key="5">
    <source>
        <dbReference type="ARBA" id="ARBA00023150"/>
    </source>
</evidence>
<keyword evidence="10" id="KW-1185">Reference proteome</keyword>
<dbReference type="InterPro" id="IPR036425">
    <property type="entry name" value="MoaB/Mog-like_dom_sf"/>
</dbReference>
<comment type="similarity">
    <text evidence="3 7">Belongs to the MoeA family.</text>
</comment>
<comment type="pathway">
    <text evidence="2 7">Cofactor biosynthesis; molybdopterin biosynthesis.</text>
</comment>
<dbReference type="Gene3D" id="3.90.105.10">
    <property type="entry name" value="Molybdopterin biosynthesis moea protein, domain 2"/>
    <property type="match status" value="1"/>
</dbReference>
<evidence type="ECO:0000256" key="1">
    <source>
        <dbReference type="ARBA" id="ARBA00002901"/>
    </source>
</evidence>
<dbReference type="GO" id="GO:0005829">
    <property type="term" value="C:cytosol"/>
    <property type="evidence" value="ECO:0007669"/>
    <property type="project" value="TreeGrafter"/>
</dbReference>
<keyword evidence="7" id="KW-0808">Transferase</keyword>
<dbReference type="InterPro" id="IPR038987">
    <property type="entry name" value="MoeA-like"/>
</dbReference>
<gene>
    <name evidence="9" type="ORF">A7979_10435</name>
</gene>
<dbReference type="InterPro" id="IPR005111">
    <property type="entry name" value="MoeA_C_domain_IV"/>
</dbReference>
<protein>
    <recommendedName>
        <fullName evidence="7">Molybdopterin molybdenumtransferase</fullName>
        <ecNumber evidence="7">2.10.1.1</ecNumber>
    </recommendedName>
</protein>
<accession>A0A1Y1RRK1</accession>
<dbReference type="OrthoDB" id="3196725at2"/>
<comment type="function">
    <text evidence="1 7">Catalyzes the insertion of molybdate into adenylated molybdopterin with the concomitant release of AMP.</text>
</comment>
<name>A0A1Y1RRK1_9MICC</name>
<dbReference type="SUPFAM" id="SSF63867">
    <property type="entry name" value="MoeA C-terminal domain-like"/>
    <property type="match status" value="1"/>
</dbReference>
<evidence type="ECO:0000313" key="10">
    <source>
        <dbReference type="Proteomes" id="UP000192359"/>
    </source>
</evidence>
<dbReference type="InterPro" id="IPR036688">
    <property type="entry name" value="MoeA_C_domain_IV_sf"/>
</dbReference>
<dbReference type="EMBL" id="LXWF01000006">
    <property type="protein sequence ID" value="ORC24142.1"/>
    <property type="molecule type" value="Genomic_DNA"/>
</dbReference>
<keyword evidence="5 7" id="KW-0501">Molybdenum cofactor biosynthesis</keyword>
<evidence type="ECO:0000259" key="8">
    <source>
        <dbReference type="SMART" id="SM00852"/>
    </source>
</evidence>
<dbReference type="EC" id="2.10.1.1" evidence="7"/>
<dbReference type="Pfam" id="PF03453">
    <property type="entry name" value="MoeA_N"/>
    <property type="match status" value="1"/>
</dbReference>
<feature type="domain" description="MoaB/Mog" evidence="8">
    <location>
        <begin position="192"/>
        <end position="333"/>
    </location>
</feature>
<evidence type="ECO:0000256" key="6">
    <source>
        <dbReference type="ARBA" id="ARBA00047317"/>
    </source>
</evidence>
<evidence type="ECO:0000313" key="9">
    <source>
        <dbReference type="EMBL" id="ORC24142.1"/>
    </source>
</evidence>
<dbReference type="PANTHER" id="PTHR10192">
    <property type="entry name" value="MOLYBDOPTERIN BIOSYNTHESIS PROTEIN"/>
    <property type="match status" value="1"/>
</dbReference>
<evidence type="ECO:0000256" key="2">
    <source>
        <dbReference type="ARBA" id="ARBA00005046"/>
    </source>
</evidence>
<dbReference type="Gene3D" id="3.40.980.10">
    <property type="entry name" value="MoaB/Mog-like domain"/>
    <property type="match status" value="1"/>
</dbReference>
<dbReference type="GO" id="GO:0046872">
    <property type="term" value="F:metal ion binding"/>
    <property type="evidence" value="ECO:0007669"/>
    <property type="project" value="UniProtKB-UniRule"/>
</dbReference>
<evidence type="ECO:0000256" key="4">
    <source>
        <dbReference type="ARBA" id="ARBA00022505"/>
    </source>
</evidence>
<evidence type="ECO:0000256" key="7">
    <source>
        <dbReference type="RuleBase" id="RU365090"/>
    </source>
</evidence>
<dbReference type="SMART" id="SM00852">
    <property type="entry name" value="MoCF_biosynth"/>
    <property type="match status" value="1"/>
</dbReference>
<organism evidence="9 10">
    <name type="scientific">Rothia nasimurium</name>
    <dbReference type="NCBI Taxonomy" id="85336"/>
    <lineage>
        <taxon>Bacteria</taxon>
        <taxon>Bacillati</taxon>
        <taxon>Actinomycetota</taxon>
        <taxon>Actinomycetes</taxon>
        <taxon>Micrococcales</taxon>
        <taxon>Micrococcaceae</taxon>
        <taxon>Rothia</taxon>
    </lineage>
</organism>
<dbReference type="InterPro" id="IPR005110">
    <property type="entry name" value="MoeA_linker/N"/>
</dbReference>
<dbReference type="InterPro" id="IPR036135">
    <property type="entry name" value="MoeA_linker/N_sf"/>
</dbReference>
<dbReference type="GO" id="GO:0061599">
    <property type="term" value="F:molybdopterin molybdotransferase activity"/>
    <property type="evidence" value="ECO:0007669"/>
    <property type="project" value="UniProtKB-UniRule"/>
</dbReference>
<dbReference type="InterPro" id="IPR001453">
    <property type="entry name" value="MoaB/Mog_dom"/>
</dbReference>
<evidence type="ECO:0000256" key="3">
    <source>
        <dbReference type="ARBA" id="ARBA00010763"/>
    </source>
</evidence>
<proteinExistence type="inferred from homology"/>
<keyword evidence="4 7" id="KW-0500">Molybdenum</keyword>
<dbReference type="GO" id="GO:0006777">
    <property type="term" value="P:Mo-molybdopterin cofactor biosynthetic process"/>
    <property type="evidence" value="ECO:0007669"/>
    <property type="project" value="UniProtKB-UniRule"/>
</dbReference>
<dbReference type="CDD" id="cd00887">
    <property type="entry name" value="MoeA"/>
    <property type="match status" value="1"/>
</dbReference>
<dbReference type="SUPFAM" id="SSF53218">
    <property type="entry name" value="Molybdenum cofactor biosynthesis proteins"/>
    <property type="match status" value="1"/>
</dbReference>
<dbReference type="SUPFAM" id="SSF63882">
    <property type="entry name" value="MoeA N-terminal region -like"/>
    <property type="match status" value="1"/>
</dbReference>
<dbReference type="PANTHER" id="PTHR10192:SF5">
    <property type="entry name" value="GEPHYRIN"/>
    <property type="match status" value="1"/>
</dbReference>
<reference evidence="9 10" key="1">
    <citation type="submission" date="2016-05" db="EMBL/GenBank/DDBJ databases">
        <title>Draft genome sequence of a porcine commensal Rothia nasimurium.</title>
        <authorList>
            <person name="Gaiser R.A."/>
            <person name="Van Baarlen P."/>
            <person name="Wells J.M."/>
        </authorList>
    </citation>
    <scope>NUCLEOTIDE SEQUENCE [LARGE SCALE GENOMIC DNA]</scope>
    <source>
        <strain evidence="9 10">PT-32</strain>
    </source>
</reference>
<dbReference type="UniPathway" id="UPA00344"/>
<sequence length="415" mass="43741">MQHVSWQQAREILYRAGRENLTPHQKLPLSQALGRVLAEPLRTPQPVPHYDASAMDGYAVAGAPPWHLLEIPPATPEENVHSRVLPLEPGQAAPILTGGLLPPGADAVLRQEHALTNQGQGPASRILHPNPAFFPEQTGRPAAGADIRRAGEEVPRGAEVIAAGARVTARLAGALATMGFDEVAVHRRPTVAIAMTGNEIITGGLPGPGQVRDAYSHAFPALLADFGCQVIASNRLPDTAQALTDWLTGTDASLLLITGGSSTSTADWVRRVLAELNADYLFESVAVRPGHPALAARLPRAVNPASPIILGLPGNPLAAYTALYSYLPAWAYGATCRKLPELPTGVLTDTVPGHRKANLQLLPTQLDHRPQGPYLTPLPKTRSHMLTSFAIAQALALVPSGGAPAGAPVPYLPLS</sequence>
<keyword evidence="7" id="KW-0460">Magnesium</keyword>
<dbReference type="AlphaFoldDB" id="A0A1Y1RRK1"/>
<dbReference type="Proteomes" id="UP000192359">
    <property type="component" value="Unassembled WGS sequence"/>
</dbReference>
<dbReference type="Pfam" id="PF03454">
    <property type="entry name" value="MoeA_C"/>
    <property type="match status" value="1"/>
</dbReference>